<comment type="caution">
    <text evidence="1">The sequence shown here is derived from an EMBL/GenBank/DDBJ whole genome shotgun (WGS) entry which is preliminary data.</text>
</comment>
<evidence type="ECO:0000313" key="1">
    <source>
        <dbReference type="EMBL" id="PIP22298.1"/>
    </source>
</evidence>
<gene>
    <name evidence="1" type="ORF">COX38_01410</name>
</gene>
<proteinExistence type="predicted"/>
<reference evidence="1 2" key="1">
    <citation type="submission" date="2017-09" db="EMBL/GenBank/DDBJ databases">
        <title>Depth-based differentiation of microbial function through sediment-hosted aquifers and enrichment of novel symbionts in the deep terrestrial subsurface.</title>
        <authorList>
            <person name="Probst A.J."/>
            <person name="Ladd B."/>
            <person name="Jarett J.K."/>
            <person name="Geller-Mcgrath D.E."/>
            <person name="Sieber C.M."/>
            <person name="Emerson J.B."/>
            <person name="Anantharaman K."/>
            <person name="Thomas B.C."/>
            <person name="Malmstrom R."/>
            <person name="Stieglmeier M."/>
            <person name="Klingl A."/>
            <person name="Woyke T."/>
            <person name="Ryan C.M."/>
            <person name="Banfield J.F."/>
        </authorList>
    </citation>
    <scope>NUCLEOTIDE SEQUENCE [LARGE SCALE GENOMIC DNA]</scope>
    <source>
        <strain evidence="1">CG23_combo_of_CG06-09_8_20_14_all_39_25</strain>
    </source>
</reference>
<dbReference type="Proteomes" id="UP000229054">
    <property type="component" value="Unassembled WGS sequence"/>
</dbReference>
<dbReference type="EMBL" id="PCRN01000056">
    <property type="protein sequence ID" value="PIP22298.1"/>
    <property type="molecule type" value="Genomic_DNA"/>
</dbReference>
<accession>A0A2G9YSU0</accession>
<sequence>MAVGVTTKIKLTVETHKVLLHILQTHDSQNPTFQDLASRLMTNMSLVQEITKEETLTLLTQFKKEDSRYLPPEAEELLGILRKLANDFSRVV</sequence>
<dbReference type="AlphaFoldDB" id="A0A2G9YSU0"/>
<evidence type="ECO:0000313" key="2">
    <source>
        <dbReference type="Proteomes" id="UP000229054"/>
    </source>
</evidence>
<protein>
    <submittedName>
        <fullName evidence="1">Uncharacterized protein</fullName>
    </submittedName>
</protein>
<organism evidence="1 2">
    <name type="scientific">Candidatus Nealsonbacteria bacterium CG23_combo_of_CG06-09_8_20_14_all_39_25</name>
    <dbReference type="NCBI Taxonomy" id="1974723"/>
    <lineage>
        <taxon>Bacteria</taxon>
        <taxon>Candidatus Nealsoniibacteriota</taxon>
    </lineage>
</organism>
<name>A0A2G9YSU0_9BACT</name>